<keyword evidence="5" id="KW-0507">mRNA processing</keyword>
<evidence type="ECO:0000256" key="2">
    <source>
        <dbReference type="ARBA" id="ARBA00004496"/>
    </source>
</evidence>
<feature type="compositionally biased region" description="Basic and acidic residues" evidence="9">
    <location>
        <begin position="263"/>
        <end position="285"/>
    </location>
</feature>
<evidence type="ECO:0008006" key="14">
    <source>
        <dbReference type="Google" id="ProtNLM"/>
    </source>
</evidence>
<feature type="domain" description="SDE2-like" evidence="11">
    <location>
        <begin position="90"/>
        <end position="188"/>
    </location>
</feature>
<reference evidence="12 13" key="1">
    <citation type="journal article" date="2015" name="Sci. Rep.">
        <title>Genome of the facultative scuticociliatosis pathogen Pseudocohnilembus persalinus provides insight into its virulence through horizontal gene transfer.</title>
        <authorList>
            <person name="Xiong J."/>
            <person name="Wang G."/>
            <person name="Cheng J."/>
            <person name="Tian M."/>
            <person name="Pan X."/>
            <person name="Warren A."/>
            <person name="Jiang C."/>
            <person name="Yuan D."/>
            <person name="Miao W."/>
        </authorList>
    </citation>
    <scope>NUCLEOTIDE SEQUENCE [LARGE SCALE GENOMIC DNA]</scope>
    <source>
        <strain evidence="12">36N120E</strain>
    </source>
</reference>
<evidence type="ECO:0000313" key="13">
    <source>
        <dbReference type="Proteomes" id="UP000054937"/>
    </source>
</evidence>
<keyword evidence="4" id="KW-0963">Cytoplasm</keyword>
<dbReference type="OrthoDB" id="547031at2759"/>
<dbReference type="InParanoid" id="A0A0V0R6V9"/>
<comment type="caution">
    <text evidence="12">The sequence shown here is derived from an EMBL/GenBank/DDBJ whole genome shotgun (WGS) entry which is preliminary data.</text>
</comment>
<dbReference type="InterPro" id="IPR025086">
    <property type="entry name" value="SDE2/SF3A3_SAP"/>
</dbReference>
<evidence type="ECO:0000256" key="8">
    <source>
        <dbReference type="ARBA" id="ARBA00023306"/>
    </source>
</evidence>
<dbReference type="PANTHER" id="PTHR12786:SF1">
    <property type="entry name" value="SPLICING REGULATOR SDE2"/>
    <property type="match status" value="1"/>
</dbReference>
<dbReference type="Proteomes" id="UP000054937">
    <property type="component" value="Unassembled WGS sequence"/>
</dbReference>
<dbReference type="OMA" id="CFWTGLE"/>
<dbReference type="GO" id="GO:0006397">
    <property type="term" value="P:mRNA processing"/>
    <property type="evidence" value="ECO:0007669"/>
    <property type="project" value="UniProtKB-KW"/>
</dbReference>
<dbReference type="PANTHER" id="PTHR12786">
    <property type="entry name" value="SPLICING FACTOR SF3A-RELATED"/>
    <property type="match status" value="1"/>
</dbReference>
<dbReference type="GO" id="GO:0008380">
    <property type="term" value="P:RNA splicing"/>
    <property type="evidence" value="ECO:0007669"/>
    <property type="project" value="UniProtKB-KW"/>
</dbReference>
<dbReference type="GO" id="GO:0005634">
    <property type="term" value="C:nucleus"/>
    <property type="evidence" value="ECO:0007669"/>
    <property type="project" value="UniProtKB-SubCell"/>
</dbReference>
<dbReference type="GO" id="GO:0005737">
    <property type="term" value="C:cytoplasm"/>
    <property type="evidence" value="ECO:0007669"/>
    <property type="project" value="UniProtKB-SubCell"/>
</dbReference>
<sequence>MVDIIANFPFISKQICLEKEKLMSQNFINENNNLTEHFIIYALSQALKQQNFQQLLNNIYILSSGKYVENIDKNFLEKANNLTFNIKLKGGKGAFGAEMKKQAKQKDKITNWDNSRDLHGRRIINQTMEEKLIAFYKKKKEEDKMINEALEKYKIEQATIKQGTQQVRIQQEYKDKIEKIENGMASTVLSGIKKLRNKQEDKQEEKNKQAVKKQQEIIDESVQNQQEENKENLSSSPEETKENQKNQDEVPSQQCKQLLEEDQIIKKQKTEQDQKLNEDKLQEQDLKPKFEEINLEKINSLEQIINDFEDEHLKAELQRLGIKSGGLKKDRAKRLWDIKLDPSKLFHPKYLAKKQ</sequence>
<keyword evidence="7" id="KW-0539">Nucleus</keyword>
<feature type="compositionally biased region" description="Basic and acidic residues" evidence="9">
    <location>
        <begin position="238"/>
        <end position="248"/>
    </location>
</feature>
<feature type="region of interest" description="Disordered" evidence="9">
    <location>
        <begin position="221"/>
        <end position="285"/>
    </location>
</feature>
<organism evidence="12 13">
    <name type="scientific">Pseudocohnilembus persalinus</name>
    <name type="common">Ciliate</name>
    <dbReference type="NCBI Taxonomy" id="266149"/>
    <lineage>
        <taxon>Eukaryota</taxon>
        <taxon>Sar</taxon>
        <taxon>Alveolata</taxon>
        <taxon>Ciliophora</taxon>
        <taxon>Intramacronucleata</taxon>
        <taxon>Oligohymenophorea</taxon>
        <taxon>Scuticociliatia</taxon>
        <taxon>Philasterida</taxon>
        <taxon>Pseudocohnilembidae</taxon>
        <taxon>Pseudocohnilembus</taxon>
    </lineage>
</organism>
<evidence type="ECO:0000256" key="6">
    <source>
        <dbReference type="ARBA" id="ARBA00023187"/>
    </source>
</evidence>
<dbReference type="AlphaFoldDB" id="A0A0V0R6V9"/>
<evidence type="ECO:0000256" key="1">
    <source>
        <dbReference type="ARBA" id="ARBA00004123"/>
    </source>
</evidence>
<keyword evidence="8" id="KW-0131">Cell cycle</keyword>
<accession>A0A0V0R6V9</accession>
<dbReference type="Pfam" id="PF22782">
    <property type="entry name" value="SDE2"/>
    <property type="match status" value="1"/>
</dbReference>
<dbReference type="Pfam" id="PF13297">
    <property type="entry name" value="SDE2_2C"/>
    <property type="match status" value="1"/>
</dbReference>
<dbReference type="InterPro" id="IPR051421">
    <property type="entry name" value="RNA_Proc_DNA_Dmg_Regulator"/>
</dbReference>
<dbReference type="InterPro" id="IPR053822">
    <property type="entry name" value="SDE2-like_dom"/>
</dbReference>
<evidence type="ECO:0000313" key="12">
    <source>
        <dbReference type="EMBL" id="KRX10220.1"/>
    </source>
</evidence>
<evidence type="ECO:0000259" key="11">
    <source>
        <dbReference type="Pfam" id="PF22782"/>
    </source>
</evidence>
<evidence type="ECO:0000256" key="3">
    <source>
        <dbReference type="ARBA" id="ARBA00008726"/>
    </source>
</evidence>
<comment type="subcellular location">
    <subcellularLocation>
        <location evidence="2">Cytoplasm</location>
    </subcellularLocation>
    <subcellularLocation>
        <location evidence="1">Nucleus</location>
    </subcellularLocation>
</comment>
<keyword evidence="13" id="KW-1185">Reference proteome</keyword>
<proteinExistence type="inferred from homology"/>
<evidence type="ECO:0000256" key="4">
    <source>
        <dbReference type="ARBA" id="ARBA00022490"/>
    </source>
</evidence>
<feature type="domain" description="SDE2/SF3A3 SAP" evidence="10">
    <location>
        <begin position="274"/>
        <end position="353"/>
    </location>
</feature>
<protein>
    <recommendedName>
        <fullName evidence="14">Sde2 N-terminal ubiquitin domain-containing protein</fullName>
    </recommendedName>
</protein>
<evidence type="ECO:0000256" key="9">
    <source>
        <dbReference type="SAM" id="MobiDB-lite"/>
    </source>
</evidence>
<evidence type="ECO:0000256" key="7">
    <source>
        <dbReference type="ARBA" id="ARBA00023242"/>
    </source>
</evidence>
<evidence type="ECO:0000259" key="10">
    <source>
        <dbReference type="Pfam" id="PF13297"/>
    </source>
</evidence>
<keyword evidence="6" id="KW-0508">mRNA splicing</keyword>
<gene>
    <name evidence="12" type="ORF">PPERSA_07305</name>
</gene>
<dbReference type="EMBL" id="LDAU01000034">
    <property type="protein sequence ID" value="KRX10220.1"/>
    <property type="molecule type" value="Genomic_DNA"/>
</dbReference>
<name>A0A0V0R6V9_PSEPJ</name>
<evidence type="ECO:0000256" key="5">
    <source>
        <dbReference type="ARBA" id="ARBA00022664"/>
    </source>
</evidence>
<feature type="compositionally biased region" description="Polar residues" evidence="9">
    <location>
        <begin position="221"/>
        <end position="237"/>
    </location>
</feature>
<comment type="similarity">
    <text evidence="3">Belongs to the SDE2 family.</text>
</comment>